<dbReference type="AlphaFoldDB" id="A0AAV5UYK0"/>
<gene>
    <name evidence="2" type="ORF">PFISCL1PPCAC_1902</name>
</gene>
<evidence type="ECO:0000256" key="1">
    <source>
        <dbReference type="SAM" id="Phobius"/>
    </source>
</evidence>
<dbReference type="Proteomes" id="UP001432322">
    <property type="component" value="Unassembled WGS sequence"/>
</dbReference>
<keyword evidence="1" id="KW-0472">Membrane</keyword>
<keyword evidence="1" id="KW-0812">Transmembrane</keyword>
<organism evidence="2 3">
    <name type="scientific">Pristionchus fissidentatus</name>
    <dbReference type="NCBI Taxonomy" id="1538716"/>
    <lineage>
        <taxon>Eukaryota</taxon>
        <taxon>Metazoa</taxon>
        <taxon>Ecdysozoa</taxon>
        <taxon>Nematoda</taxon>
        <taxon>Chromadorea</taxon>
        <taxon>Rhabditida</taxon>
        <taxon>Rhabditina</taxon>
        <taxon>Diplogasteromorpha</taxon>
        <taxon>Diplogasteroidea</taxon>
        <taxon>Neodiplogasteridae</taxon>
        <taxon>Pristionchus</taxon>
    </lineage>
</organism>
<dbReference type="EMBL" id="BTSY01000001">
    <property type="protein sequence ID" value="GMT10605.1"/>
    <property type="molecule type" value="Genomic_DNA"/>
</dbReference>
<comment type="caution">
    <text evidence="2">The sequence shown here is derived from an EMBL/GenBank/DDBJ whole genome shotgun (WGS) entry which is preliminary data.</text>
</comment>
<proteinExistence type="predicted"/>
<keyword evidence="1" id="KW-1133">Transmembrane helix</keyword>
<sequence>MMLDAWLIGLSSGIAVFAFVFSLLTCTLFCCRDTSNSNSQEDKNDNVPEAYTEEIKRLLSRYSSEPFLINQRITSVPRCDSVDSDRRIRSQFPSRNASPSLHRTASRLSRMKDHAVISEEGETVPLSPPTSNIPNGDMMASSYENCYAQDKAISTIVNCPAKVILPSPAPLHNSPRHLLPKLSVTSPSFINLVLLEGDDHIDSEGDERTPLVSQDTMADLPFIPNLRKSEERADTMVWEAKRRTWRGIVDAVDGCSSLVPPPLPLPLSSSRPISPVASVNVTATIGGCEVGVPTSFSLDRRHKLRSETVV</sequence>
<feature type="transmembrane region" description="Helical" evidence="1">
    <location>
        <begin position="6"/>
        <end position="31"/>
    </location>
</feature>
<accession>A0AAV5UYK0</accession>
<name>A0AAV5UYK0_9BILA</name>
<evidence type="ECO:0000313" key="2">
    <source>
        <dbReference type="EMBL" id="GMT10605.1"/>
    </source>
</evidence>
<evidence type="ECO:0000313" key="3">
    <source>
        <dbReference type="Proteomes" id="UP001432322"/>
    </source>
</evidence>
<reference evidence="2" key="1">
    <citation type="submission" date="2023-10" db="EMBL/GenBank/DDBJ databases">
        <title>Genome assembly of Pristionchus species.</title>
        <authorList>
            <person name="Yoshida K."/>
            <person name="Sommer R.J."/>
        </authorList>
    </citation>
    <scope>NUCLEOTIDE SEQUENCE</scope>
    <source>
        <strain evidence="2">RS5133</strain>
    </source>
</reference>
<keyword evidence="3" id="KW-1185">Reference proteome</keyword>
<protein>
    <submittedName>
        <fullName evidence="2">Uncharacterized protein</fullName>
    </submittedName>
</protein>